<feature type="binding site" evidence="14">
    <location>
        <position position="463"/>
    </location>
    <ligand>
        <name>Zn(2+)</name>
        <dbReference type="ChEBI" id="CHEBI:29105"/>
    </ligand>
</feature>
<evidence type="ECO:0000256" key="17">
    <source>
        <dbReference type="SAM" id="MobiDB-lite"/>
    </source>
</evidence>
<dbReference type="GO" id="GO:0141221">
    <property type="term" value="F:histone deacetylase activity, hydrolytic mechanism"/>
    <property type="evidence" value="ECO:0007669"/>
    <property type="project" value="UniProtKB-EC"/>
</dbReference>
<dbReference type="GO" id="GO:0000122">
    <property type="term" value="P:negative regulation of transcription by RNA polymerase II"/>
    <property type="evidence" value="ECO:0007669"/>
    <property type="project" value="InterPro"/>
</dbReference>
<evidence type="ECO:0000256" key="1">
    <source>
        <dbReference type="ARBA" id="ARBA00004123"/>
    </source>
</evidence>
<keyword evidence="21" id="KW-1185">Reference proteome</keyword>
<gene>
    <name evidence="20" type="primary">HDAC4</name>
    <name evidence="20" type="synonym">hdac4</name>
</gene>
<evidence type="ECO:0000256" key="9">
    <source>
        <dbReference type="ARBA" id="ARBA00023015"/>
    </source>
</evidence>
<dbReference type="Ensembl" id="ENSSTUT00000054522.1">
    <property type="protein sequence ID" value="ENSSTUP00000052141.1"/>
    <property type="gene ID" value="ENSSTUG00000021569.1"/>
</dbReference>
<dbReference type="Pfam" id="PF00850">
    <property type="entry name" value="Hist_deacetyl"/>
    <property type="match status" value="1"/>
</dbReference>
<dbReference type="PIRSF" id="PIRSF037911">
    <property type="entry name" value="HDAC_II_euk"/>
    <property type="match status" value="1"/>
</dbReference>
<keyword evidence="8 12" id="KW-0156">Chromatin regulator</keyword>
<comment type="subcellular location">
    <subcellularLocation>
        <location evidence="1 12">Nucleus</location>
    </subcellularLocation>
</comment>
<evidence type="ECO:0000256" key="12">
    <source>
        <dbReference type="PIRNR" id="PIRNR037911"/>
    </source>
</evidence>
<evidence type="ECO:0000256" key="8">
    <source>
        <dbReference type="ARBA" id="ARBA00022853"/>
    </source>
</evidence>
<proteinExistence type="inferred from homology"/>
<sequence length="798" mass="88586">MQVPPAAIPMDLRMDQPFGLAPRPDDQGHQGQVPGQREQQLQQELLALKHKQQIQRQLLIAEFQRQHEQLSRQHEVQLQEHVKHQQDLLALKHQQELLEHQRKMERHRQEQEMEKQQREQKLLLLKNKERGQESAVASTEVKMRLQEFVLNKKKALAQRSLNHCMNTDPRYWKTQHSSLDQSSPPQTGMSPYSHAILGMYDPKDDFPLRKTASEPNLKLRSRLKQKVTERRSSPLLRRKDGPIITTAKKRSLDMAGKLPVRHSAQTEHDQTRTALASVTLVLFCGLKSIGFQPAITTSPSNQPVLPHQPPLGRSPMLLVDHPLNVVGVSCVSGLGGLPLQSPSIHKLRGQHRPLGRTQSAPLPQNAQALQQLVVQQQHQQFLEKHKQQFQQQQLHINKGLLYCSLCAHIIFTLSTSGIVGTGRTNGTTAILVQHCPIVCFILFTLCIIHEHVYVAHCINAHVCLCSQVDSDTIWNEVHSSSAARLAVGSVVELVFKVAAGELKNGFAVVRPPGHHAEESTPMGFCYFNSVAIAAKLLQQRLSVSKILIVDWDVHHGNGTQQAFYSDPNILYLSLHRYDDGNFFPGSGAPDEVGTGAGMGFNVNMAFTGGLEPPMGDAEYLAAFRTVVMPIANEFAPDVVLVSSGFDAVDGHASPLGGYKLTAKCFGYLTRQLMGLAGGRLVLALEGGHDLTAICDASEACVSALLGIELDPIPEEVMQQRPNPNAVHSMEKVLEEHGKYWRSLQRGASTLGYSLSESRQCETEEAETVTAMASLSVANKQRRYVPPKAEEPMEEEAPL</sequence>
<feature type="compositionally biased region" description="Low complexity" evidence="17">
    <location>
        <begin position="29"/>
        <end position="38"/>
    </location>
</feature>
<feature type="domain" description="Histone deacetylase" evidence="18">
    <location>
        <begin position="446"/>
        <end position="704"/>
    </location>
</feature>
<dbReference type="InterPro" id="IPR023696">
    <property type="entry name" value="Ureohydrolase_dom_sf"/>
</dbReference>
<evidence type="ECO:0000256" key="7">
    <source>
        <dbReference type="ARBA" id="ARBA00022833"/>
    </source>
</evidence>
<dbReference type="EC" id="3.5.1.98" evidence="3 12"/>
<feature type="coiled-coil region" evidence="16">
    <location>
        <begin position="60"/>
        <end position="128"/>
    </location>
</feature>
<keyword evidence="7 14" id="KW-0862">Zinc</keyword>
<dbReference type="GeneTree" id="ENSGT00940000157440"/>
<dbReference type="InterPro" id="IPR046949">
    <property type="entry name" value="HDAC4/5/7/9"/>
</dbReference>
<keyword evidence="10 12" id="KW-0804">Transcription</keyword>
<keyword evidence="11" id="KW-0539">Nucleus</keyword>
<feature type="domain" description="Histone deacetylase glutamine rich N-terminal" evidence="19">
    <location>
        <begin position="35"/>
        <end position="122"/>
    </location>
</feature>
<dbReference type="InterPro" id="IPR023801">
    <property type="entry name" value="His_deacetylse_dom"/>
</dbReference>
<evidence type="ECO:0000256" key="10">
    <source>
        <dbReference type="ARBA" id="ARBA00023163"/>
    </source>
</evidence>
<evidence type="ECO:0000256" key="3">
    <source>
        <dbReference type="ARBA" id="ARBA00012111"/>
    </source>
</evidence>
<keyword evidence="5 14" id="KW-0479">Metal-binding</keyword>
<dbReference type="GO" id="GO:0005634">
    <property type="term" value="C:nucleus"/>
    <property type="evidence" value="ECO:0007669"/>
    <property type="project" value="UniProtKB-SubCell"/>
</dbReference>
<feature type="active site" evidence="13">
    <location>
        <position position="515"/>
    </location>
</feature>
<dbReference type="Gene3D" id="6.10.250.1550">
    <property type="match status" value="1"/>
</dbReference>
<reference evidence="20" key="1">
    <citation type="submission" date="2025-08" db="UniProtKB">
        <authorList>
            <consortium name="Ensembl"/>
        </authorList>
    </citation>
    <scope>IDENTIFICATION</scope>
</reference>
<keyword evidence="9 12" id="KW-0805">Transcription regulation</keyword>
<dbReference type="GO" id="GO:0046872">
    <property type="term" value="F:metal ion binding"/>
    <property type="evidence" value="ECO:0007669"/>
    <property type="project" value="UniProtKB-KW"/>
</dbReference>
<feature type="region of interest" description="Disordered" evidence="17">
    <location>
        <begin position="1"/>
        <end position="38"/>
    </location>
</feature>
<evidence type="ECO:0000256" key="13">
    <source>
        <dbReference type="PIRSR" id="PIRSR037911-1"/>
    </source>
</evidence>
<feature type="site" description="Contributes to catalysis" evidence="15">
    <location>
        <position position="688"/>
    </location>
</feature>
<evidence type="ECO:0000259" key="18">
    <source>
        <dbReference type="Pfam" id="PF00850"/>
    </source>
</evidence>
<evidence type="ECO:0000256" key="2">
    <source>
        <dbReference type="ARBA" id="ARBA00007738"/>
    </source>
</evidence>
<dbReference type="PRINTS" id="PR01270">
    <property type="entry name" value="HDASUPER"/>
</dbReference>
<keyword evidence="4 12" id="KW-0678">Repressor</keyword>
<dbReference type="AlphaFoldDB" id="A0A674A1K5"/>
<dbReference type="Pfam" id="PF12203">
    <property type="entry name" value="HDAC4_Gln"/>
    <property type="match status" value="1"/>
</dbReference>
<evidence type="ECO:0000256" key="15">
    <source>
        <dbReference type="PIRSR" id="PIRSR037911-3"/>
    </source>
</evidence>
<organism evidence="20 21">
    <name type="scientific">Salmo trutta</name>
    <name type="common">Brown trout</name>
    <dbReference type="NCBI Taxonomy" id="8032"/>
    <lineage>
        <taxon>Eukaryota</taxon>
        <taxon>Metazoa</taxon>
        <taxon>Chordata</taxon>
        <taxon>Craniata</taxon>
        <taxon>Vertebrata</taxon>
        <taxon>Euteleostomi</taxon>
        <taxon>Actinopterygii</taxon>
        <taxon>Neopterygii</taxon>
        <taxon>Teleostei</taxon>
        <taxon>Protacanthopterygii</taxon>
        <taxon>Salmoniformes</taxon>
        <taxon>Salmonidae</taxon>
        <taxon>Salmoninae</taxon>
        <taxon>Salmo</taxon>
    </lineage>
</organism>
<evidence type="ECO:0000259" key="19">
    <source>
        <dbReference type="Pfam" id="PF12203"/>
    </source>
</evidence>
<evidence type="ECO:0000256" key="6">
    <source>
        <dbReference type="ARBA" id="ARBA00022801"/>
    </source>
</evidence>
<dbReference type="Proteomes" id="UP000472277">
    <property type="component" value="Chromosome 20"/>
</dbReference>
<evidence type="ECO:0000256" key="5">
    <source>
        <dbReference type="ARBA" id="ARBA00022723"/>
    </source>
</evidence>
<dbReference type="SUPFAM" id="SSF52768">
    <property type="entry name" value="Arginase/deacetylase"/>
    <property type="match status" value="1"/>
</dbReference>
<comment type="similarity">
    <text evidence="2 12">Belongs to the histone deacetylase family. HD type 2 subfamily.</text>
</comment>
<name>A0A674A1K5_SALTR</name>
<dbReference type="PANTHER" id="PTHR45364:SF13">
    <property type="entry name" value="HISTONE DEACETYLASE"/>
    <property type="match status" value="1"/>
</dbReference>
<evidence type="ECO:0000313" key="21">
    <source>
        <dbReference type="Proteomes" id="UP000472277"/>
    </source>
</evidence>
<comment type="function">
    <text evidence="12">Responsible for the deacetylation of lysine residues on the N-terminal part of the core histones (H2A, H2B, H3 and H4). Histone deacetylation gives a tag for epigenetic repression and plays an important role in transcriptional regulation, cell cycle progression and developmental events.</text>
</comment>
<reference evidence="20" key="2">
    <citation type="submission" date="2025-09" db="UniProtKB">
        <authorList>
            <consortium name="Ensembl"/>
        </authorList>
    </citation>
    <scope>IDENTIFICATION</scope>
</reference>
<dbReference type="CDD" id="cd10162">
    <property type="entry name" value="ClassIIa_HDAC4_Gln-rich-N"/>
    <property type="match status" value="1"/>
</dbReference>
<evidence type="ECO:0000256" key="4">
    <source>
        <dbReference type="ARBA" id="ARBA00022491"/>
    </source>
</evidence>
<evidence type="ECO:0000256" key="14">
    <source>
        <dbReference type="PIRSR" id="PIRSR037911-2"/>
    </source>
</evidence>
<dbReference type="InterPro" id="IPR037138">
    <property type="entry name" value="His_deacetylse_dom_sf"/>
</dbReference>
<evidence type="ECO:0000256" key="16">
    <source>
        <dbReference type="SAM" id="Coils"/>
    </source>
</evidence>
<dbReference type="Gene3D" id="3.40.800.20">
    <property type="entry name" value="Histone deacetylase domain"/>
    <property type="match status" value="1"/>
</dbReference>
<keyword evidence="16" id="KW-0175">Coiled coil</keyword>
<dbReference type="InterPro" id="IPR024643">
    <property type="entry name" value="Hist_deacetylase_Gln_rich_N"/>
</dbReference>
<protein>
    <recommendedName>
        <fullName evidence="3 12">Histone deacetylase</fullName>
        <ecNumber evidence="3 12">3.5.1.98</ecNumber>
    </recommendedName>
</protein>
<comment type="catalytic activity">
    <reaction evidence="12">
        <text>N(6)-acetyl-L-lysyl-[histone] + H2O = L-lysyl-[histone] + acetate</text>
        <dbReference type="Rhea" id="RHEA:58196"/>
        <dbReference type="Rhea" id="RHEA-COMP:9845"/>
        <dbReference type="Rhea" id="RHEA-COMP:11338"/>
        <dbReference type="ChEBI" id="CHEBI:15377"/>
        <dbReference type="ChEBI" id="CHEBI:29969"/>
        <dbReference type="ChEBI" id="CHEBI:30089"/>
        <dbReference type="ChEBI" id="CHEBI:61930"/>
        <dbReference type="EC" id="3.5.1.98"/>
    </reaction>
</comment>
<keyword evidence="6 12" id="KW-0378">Hydrolase</keyword>
<dbReference type="InterPro" id="IPR000286">
    <property type="entry name" value="HDACs"/>
</dbReference>
<accession>A0A674A1K5</accession>
<dbReference type="PANTHER" id="PTHR45364">
    <property type="entry name" value="HISTONE DEACETYLASE 9-RELATED"/>
    <property type="match status" value="1"/>
</dbReference>
<evidence type="ECO:0000256" key="11">
    <source>
        <dbReference type="ARBA" id="ARBA00023242"/>
    </source>
</evidence>
<evidence type="ECO:0000313" key="20">
    <source>
        <dbReference type="Ensembl" id="ENSSTUP00000052141.1"/>
    </source>
</evidence>